<evidence type="ECO:0000313" key="3">
    <source>
        <dbReference type="Proteomes" id="UP000177026"/>
    </source>
</evidence>
<reference evidence="2 3" key="1">
    <citation type="journal article" date="2016" name="Nat. Commun.">
        <title>Thousands of microbial genomes shed light on interconnected biogeochemical processes in an aquifer system.</title>
        <authorList>
            <person name="Anantharaman K."/>
            <person name="Brown C.T."/>
            <person name="Hug L.A."/>
            <person name="Sharon I."/>
            <person name="Castelle C.J."/>
            <person name="Probst A.J."/>
            <person name="Thomas B.C."/>
            <person name="Singh A."/>
            <person name="Wilkins M.J."/>
            <person name="Karaoz U."/>
            <person name="Brodie E.L."/>
            <person name="Williams K.H."/>
            <person name="Hubbard S.S."/>
            <person name="Banfield J.F."/>
        </authorList>
    </citation>
    <scope>NUCLEOTIDE SEQUENCE [LARGE SCALE GENOMIC DNA]</scope>
</reference>
<dbReference type="EMBL" id="MFZI01000012">
    <property type="protein sequence ID" value="OGK21807.1"/>
    <property type="molecule type" value="Genomic_DNA"/>
</dbReference>
<name>A0A1F7GS82_9BACT</name>
<feature type="transmembrane region" description="Helical" evidence="1">
    <location>
        <begin position="17"/>
        <end position="39"/>
    </location>
</feature>
<comment type="caution">
    <text evidence="2">The sequence shown here is derived from an EMBL/GenBank/DDBJ whole genome shotgun (WGS) entry which is preliminary data.</text>
</comment>
<evidence type="ECO:0000313" key="2">
    <source>
        <dbReference type="EMBL" id="OGK21807.1"/>
    </source>
</evidence>
<dbReference type="AlphaFoldDB" id="A0A1F7GS82"/>
<organism evidence="2 3">
    <name type="scientific">Candidatus Roizmanbacteria bacterium RIFCSPHIGHO2_01_FULL_39_8</name>
    <dbReference type="NCBI Taxonomy" id="1802033"/>
    <lineage>
        <taxon>Bacteria</taxon>
        <taxon>Candidatus Roizmaniibacteriota</taxon>
    </lineage>
</organism>
<keyword evidence="1" id="KW-0472">Membrane</keyword>
<sequence>MQIEHTHYFSRRLLSKYSVFLLGLFLVVGLIIFGIFFFYGQYHEERDKAAKILEQKVELEKKRDLIEFKDVTQEAAKDPVKLQRLNELLSQLIPSTEDYFSIIAALEKLSQSTGFIITEYSIDPARTTQEKIALNITGFGDSSTFLDFLKNYNISGGRLITIDKISFSDELQSGSEISLNFYSGKSAGQPSAGLSKDDEVLLASIIDKIQIQLVPVIQNTSTDYPVKSNPF</sequence>
<proteinExistence type="predicted"/>
<gene>
    <name evidence="2" type="ORF">A2866_03535</name>
</gene>
<accession>A0A1F7GS82</accession>
<keyword evidence="1" id="KW-1133">Transmembrane helix</keyword>
<keyword evidence="1" id="KW-0812">Transmembrane</keyword>
<protein>
    <submittedName>
        <fullName evidence="2">Uncharacterized protein</fullName>
    </submittedName>
</protein>
<evidence type="ECO:0000256" key="1">
    <source>
        <dbReference type="SAM" id="Phobius"/>
    </source>
</evidence>
<dbReference type="Proteomes" id="UP000177026">
    <property type="component" value="Unassembled WGS sequence"/>
</dbReference>